<evidence type="ECO:0000313" key="7">
    <source>
        <dbReference type="EMBL" id="XCD06950.1"/>
    </source>
</evidence>
<sequence length="158" mass="17598">MRHKGARLPDFPTLHTNSGSPIHEILEPRFDGRTTKLVVIGTENIQQKYDAEAPLTDINYMLHRLSLGDNSVLTSRQAMYGDFSGLPSDPIEALNLVHQSERAFNRLSLEDRAKYNNDWQRWFADILSGDISRDVSSVEKEVVKDAAEGSASSGPVSV</sequence>
<protein>
    <submittedName>
        <fullName evidence="7">Internal scaffolding protein</fullName>
    </submittedName>
</protein>
<dbReference type="Pfam" id="PF09675">
    <property type="entry name" value="Chlamy_scaf"/>
    <property type="match status" value="1"/>
</dbReference>
<organism evidence="7">
    <name type="scientific">Dulem virus 194</name>
    <dbReference type="NCBI Taxonomy" id="3145671"/>
    <lineage>
        <taxon>Viruses</taxon>
        <taxon>Monodnaviria</taxon>
        <taxon>Sangervirae</taxon>
        <taxon>Phixviricota</taxon>
        <taxon>Malgrandaviricetes</taxon>
        <taxon>Petitvirales</taxon>
        <taxon>Microviridae</taxon>
        <taxon>Microvirus</taxon>
    </lineage>
</organism>
<evidence type="ECO:0000313" key="2">
    <source>
        <dbReference type="EMBL" id="XCD03999.1"/>
    </source>
</evidence>
<evidence type="ECO:0000313" key="9">
    <source>
        <dbReference type="EMBL" id="XCD08559.1"/>
    </source>
</evidence>
<proteinExistence type="predicted"/>
<evidence type="ECO:0000313" key="1">
    <source>
        <dbReference type="EMBL" id="XCD03345.1"/>
    </source>
</evidence>
<dbReference type="EMBL" id="PP511731">
    <property type="protein sequence ID" value="XCD06950.1"/>
    <property type="molecule type" value="Genomic_DNA"/>
</dbReference>
<dbReference type="EMBL" id="PP511606">
    <property type="protein sequence ID" value="XCD05891.1"/>
    <property type="molecule type" value="Genomic_DNA"/>
</dbReference>
<evidence type="ECO:0000313" key="5">
    <source>
        <dbReference type="EMBL" id="XCD05891.1"/>
    </source>
</evidence>
<evidence type="ECO:0000313" key="6">
    <source>
        <dbReference type="EMBL" id="XCD06407.1"/>
    </source>
</evidence>
<accession>A0AAU8B601</accession>
<evidence type="ECO:0000313" key="8">
    <source>
        <dbReference type="EMBL" id="XCD07799.1"/>
    </source>
</evidence>
<dbReference type="EMBL" id="PP511549">
    <property type="protein sequence ID" value="XCD05357.1"/>
    <property type="molecule type" value="Genomic_DNA"/>
</dbReference>
<dbReference type="EMBL" id="PP511890">
    <property type="protein sequence ID" value="XCD08559.1"/>
    <property type="molecule type" value="Genomic_DNA"/>
</dbReference>
<dbReference type="EMBL" id="PP511667">
    <property type="protein sequence ID" value="XCD06407.1"/>
    <property type="molecule type" value="Genomic_DNA"/>
</dbReference>
<evidence type="ECO:0000313" key="3">
    <source>
        <dbReference type="EMBL" id="XCD04349.1"/>
    </source>
</evidence>
<name>A0AAU8B601_9VIRU</name>
<dbReference type="EMBL" id="PP511410">
    <property type="protein sequence ID" value="XCD03999.1"/>
    <property type="molecule type" value="Genomic_DNA"/>
</dbReference>
<dbReference type="InterPro" id="IPR014131">
    <property type="entry name" value="Chlamydia_phage_Vp3"/>
</dbReference>
<dbReference type="EMBL" id="PP511345">
    <property type="protein sequence ID" value="XCD03345.1"/>
    <property type="molecule type" value="Genomic_DNA"/>
</dbReference>
<dbReference type="EMBL" id="PP511812">
    <property type="protein sequence ID" value="XCD07799.1"/>
    <property type="molecule type" value="Genomic_DNA"/>
</dbReference>
<evidence type="ECO:0000313" key="4">
    <source>
        <dbReference type="EMBL" id="XCD05357.1"/>
    </source>
</evidence>
<dbReference type="EMBL" id="PP511447">
    <property type="protein sequence ID" value="XCD04349.1"/>
    <property type="molecule type" value="Genomic_DNA"/>
</dbReference>
<reference evidence="7" key="1">
    <citation type="submission" date="2024-03" db="EMBL/GenBank/DDBJ databases">
        <title>Diverse circular DNA viruses in blood, oral, and fecal samples of captive lemurs.</title>
        <authorList>
            <person name="Paietta E.N."/>
            <person name="Kraberger S."/>
            <person name="Lund M.C."/>
            <person name="Custer J.M."/>
            <person name="Vargas K.M."/>
            <person name="Ehmke E.E."/>
            <person name="Yoder A.D."/>
            <person name="Varsani A."/>
        </authorList>
    </citation>
    <scope>NUCLEOTIDE SEQUENCE</scope>
    <source>
        <strain evidence="1">Duke_18_52</strain>
        <strain evidence="2">Duke_21_68</strain>
        <strain evidence="3">Duke_23FF_4224</strain>
        <strain evidence="4">Duke_24FS_72</strain>
        <strain evidence="5">Duke_24SF_814</strain>
        <strain evidence="6">Duke_25FS_95</strain>
        <strain evidence="7">Duke_26_59</strain>
        <strain evidence="8">Duke_28FS_73</strain>
        <strain evidence="9">Duke_43SS_59</strain>
    </source>
</reference>